<organism evidence="2 3">
    <name type="scientific">Rotaria magnacalcarata</name>
    <dbReference type="NCBI Taxonomy" id="392030"/>
    <lineage>
        <taxon>Eukaryota</taxon>
        <taxon>Metazoa</taxon>
        <taxon>Spiralia</taxon>
        <taxon>Gnathifera</taxon>
        <taxon>Rotifera</taxon>
        <taxon>Eurotatoria</taxon>
        <taxon>Bdelloidea</taxon>
        <taxon>Philodinida</taxon>
        <taxon>Philodinidae</taxon>
        <taxon>Rotaria</taxon>
    </lineage>
</organism>
<dbReference type="AlphaFoldDB" id="A0A8S3CUX7"/>
<name>A0A8S3CUX7_9BILA</name>
<evidence type="ECO:0000313" key="2">
    <source>
        <dbReference type="EMBL" id="CAF4955252.1"/>
    </source>
</evidence>
<feature type="non-terminal residue" evidence="2">
    <location>
        <position position="30"/>
    </location>
</feature>
<proteinExistence type="predicted"/>
<evidence type="ECO:0000256" key="1">
    <source>
        <dbReference type="SAM" id="MobiDB-lite"/>
    </source>
</evidence>
<gene>
    <name evidence="2" type="ORF">GIL414_LOCUS54548</name>
</gene>
<comment type="caution">
    <text evidence="2">The sequence shown here is derived from an EMBL/GenBank/DDBJ whole genome shotgun (WGS) entry which is preliminary data.</text>
</comment>
<feature type="region of interest" description="Disordered" evidence="1">
    <location>
        <begin position="1"/>
        <end position="30"/>
    </location>
</feature>
<sequence>MRRGNMRGGGRGFSPYNGRGGGRGGGGGDQ</sequence>
<dbReference type="Proteomes" id="UP000681720">
    <property type="component" value="Unassembled WGS sequence"/>
</dbReference>
<accession>A0A8S3CUX7</accession>
<reference evidence="2" key="1">
    <citation type="submission" date="2021-02" db="EMBL/GenBank/DDBJ databases">
        <authorList>
            <person name="Nowell W R."/>
        </authorList>
    </citation>
    <scope>NUCLEOTIDE SEQUENCE</scope>
</reference>
<protein>
    <submittedName>
        <fullName evidence="2">Uncharacterized protein</fullName>
    </submittedName>
</protein>
<dbReference type="EMBL" id="CAJOBJ010191545">
    <property type="protein sequence ID" value="CAF4955252.1"/>
    <property type="molecule type" value="Genomic_DNA"/>
</dbReference>
<evidence type="ECO:0000313" key="3">
    <source>
        <dbReference type="Proteomes" id="UP000681720"/>
    </source>
</evidence>